<sequence length="188" mass="22515">MASYEDLFKWMGTVDPLSTEFRMEVLRNIKFFRRIYLASLRFRADHIWAEESESGERMDEFDEEVMALPDPIEWDSLSENQQNMILGYITTIEPNYQKLQEDLIKEQPVPDLEKVMMHARFARYIYIQVNMIREKMASDEDFAKIYTFCLSDYSKDEKPPFGIVLDAKHPRAIARQRWEEYVMKCDPK</sequence>
<dbReference type="HOGENOM" id="CLU_1442807_0_0_1"/>
<organism evidence="1 2">
    <name type="scientific">Tetranychus urticae</name>
    <name type="common">Two-spotted spider mite</name>
    <dbReference type="NCBI Taxonomy" id="32264"/>
    <lineage>
        <taxon>Eukaryota</taxon>
        <taxon>Metazoa</taxon>
        <taxon>Ecdysozoa</taxon>
        <taxon>Arthropoda</taxon>
        <taxon>Chelicerata</taxon>
        <taxon>Arachnida</taxon>
        <taxon>Acari</taxon>
        <taxon>Acariformes</taxon>
        <taxon>Trombidiformes</taxon>
        <taxon>Prostigmata</taxon>
        <taxon>Eleutherengona</taxon>
        <taxon>Raphignathae</taxon>
        <taxon>Tetranychoidea</taxon>
        <taxon>Tetranychidae</taxon>
        <taxon>Tetranychus</taxon>
    </lineage>
</organism>
<dbReference type="Proteomes" id="UP000015104">
    <property type="component" value="Unassembled WGS sequence"/>
</dbReference>
<reference evidence="1" key="2">
    <citation type="submission" date="2015-06" db="UniProtKB">
        <authorList>
            <consortium name="EnsemblMetazoa"/>
        </authorList>
    </citation>
    <scope>IDENTIFICATION</scope>
</reference>
<dbReference type="EnsemblMetazoa" id="tetur21g02520.1">
    <property type="protein sequence ID" value="tetur21g02520.1"/>
    <property type="gene ID" value="tetur21g02520"/>
</dbReference>
<keyword evidence="2" id="KW-1185">Reference proteome</keyword>
<evidence type="ECO:0000313" key="1">
    <source>
        <dbReference type="EnsemblMetazoa" id="tetur21g02520.1"/>
    </source>
</evidence>
<dbReference type="EMBL" id="CAEY01000550">
    <property type="status" value="NOT_ANNOTATED_CDS"/>
    <property type="molecule type" value="Genomic_DNA"/>
</dbReference>
<name>T1KU86_TETUR</name>
<protein>
    <submittedName>
        <fullName evidence="1">Uncharacterized protein</fullName>
    </submittedName>
</protein>
<proteinExistence type="predicted"/>
<reference evidence="2" key="1">
    <citation type="submission" date="2011-08" db="EMBL/GenBank/DDBJ databases">
        <authorList>
            <person name="Rombauts S."/>
        </authorList>
    </citation>
    <scope>NUCLEOTIDE SEQUENCE</scope>
    <source>
        <strain evidence="2">London</strain>
    </source>
</reference>
<accession>T1KU86</accession>
<evidence type="ECO:0000313" key="2">
    <source>
        <dbReference type="Proteomes" id="UP000015104"/>
    </source>
</evidence>
<dbReference type="AlphaFoldDB" id="T1KU86"/>